<keyword evidence="3" id="KW-1185">Reference proteome</keyword>
<gene>
    <name evidence="2" type="ORF">RFULGI_LOCUS13244</name>
</gene>
<keyword evidence="1" id="KW-0067">ATP-binding</keyword>
<evidence type="ECO:0000313" key="3">
    <source>
        <dbReference type="Proteomes" id="UP000789396"/>
    </source>
</evidence>
<dbReference type="InterPro" id="IPR011009">
    <property type="entry name" value="Kinase-like_dom_sf"/>
</dbReference>
<comment type="caution">
    <text evidence="2">The sequence shown here is derived from an EMBL/GenBank/DDBJ whole genome shotgun (WGS) entry which is preliminary data.</text>
</comment>
<evidence type="ECO:0000256" key="1">
    <source>
        <dbReference type="PROSITE-ProRule" id="PRU10141"/>
    </source>
</evidence>
<sequence length="112" mass="12823">IFEALEKGNHDSYNSNSCELIQYFDKLDSYIEDANLKRFESSEFSDLIKIGHGGTAVVFSANFQGKKYALKSLNIHLLVDDRNFKDIKREEKTIEFITNDINNDTEQSPANP</sequence>
<dbReference type="AlphaFoldDB" id="A0A9N9NMW3"/>
<accession>A0A9N9NMW3</accession>
<feature type="binding site" evidence="1">
    <location>
        <position position="71"/>
    </location>
    <ligand>
        <name>ATP</name>
        <dbReference type="ChEBI" id="CHEBI:30616"/>
    </ligand>
</feature>
<dbReference type="PROSITE" id="PS00107">
    <property type="entry name" value="PROTEIN_KINASE_ATP"/>
    <property type="match status" value="1"/>
</dbReference>
<dbReference type="SUPFAM" id="SSF56112">
    <property type="entry name" value="Protein kinase-like (PK-like)"/>
    <property type="match status" value="1"/>
</dbReference>
<reference evidence="2" key="1">
    <citation type="submission" date="2021-06" db="EMBL/GenBank/DDBJ databases">
        <authorList>
            <person name="Kallberg Y."/>
            <person name="Tangrot J."/>
            <person name="Rosling A."/>
        </authorList>
    </citation>
    <scope>NUCLEOTIDE SEQUENCE</scope>
    <source>
        <strain evidence="2">IN212</strain>
    </source>
</reference>
<keyword evidence="1" id="KW-0547">Nucleotide-binding</keyword>
<dbReference type="OrthoDB" id="2420193at2759"/>
<dbReference type="InterPro" id="IPR017441">
    <property type="entry name" value="Protein_kinase_ATP_BS"/>
</dbReference>
<feature type="non-terminal residue" evidence="2">
    <location>
        <position position="112"/>
    </location>
</feature>
<protein>
    <submittedName>
        <fullName evidence="2">6608_t:CDS:1</fullName>
    </submittedName>
</protein>
<dbReference type="Proteomes" id="UP000789396">
    <property type="component" value="Unassembled WGS sequence"/>
</dbReference>
<feature type="non-terminal residue" evidence="2">
    <location>
        <position position="1"/>
    </location>
</feature>
<dbReference type="EMBL" id="CAJVPZ010034151">
    <property type="protein sequence ID" value="CAG8746105.1"/>
    <property type="molecule type" value="Genomic_DNA"/>
</dbReference>
<evidence type="ECO:0000313" key="2">
    <source>
        <dbReference type="EMBL" id="CAG8746105.1"/>
    </source>
</evidence>
<dbReference type="GO" id="GO:0005524">
    <property type="term" value="F:ATP binding"/>
    <property type="evidence" value="ECO:0007669"/>
    <property type="project" value="UniProtKB-UniRule"/>
</dbReference>
<name>A0A9N9NMW3_9GLOM</name>
<dbReference type="Gene3D" id="3.30.200.20">
    <property type="entry name" value="Phosphorylase Kinase, domain 1"/>
    <property type="match status" value="1"/>
</dbReference>
<organism evidence="2 3">
    <name type="scientific">Racocetra fulgida</name>
    <dbReference type="NCBI Taxonomy" id="60492"/>
    <lineage>
        <taxon>Eukaryota</taxon>
        <taxon>Fungi</taxon>
        <taxon>Fungi incertae sedis</taxon>
        <taxon>Mucoromycota</taxon>
        <taxon>Glomeromycotina</taxon>
        <taxon>Glomeromycetes</taxon>
        <taxon>Diversisporales</taxon>
        <taxon>Gigasporaceae</taxon>
        <taxon>Racocetra</taxon>
    </lineage>
</organism>
<proteinExistence type="predicted"/>